<evidence type="ECO:0000256" key="1">
    <source>
        <dbReference type="SAM" id="SignalP"/>
    </source>
</evidence>
<evidence type="ECO:0000313" key="3">
    <source>
        <dbReference type="Proteomes" id="UP001347796"/>
    </source>
</evidence>
<gene>
    <name evidence="2" type="ORF">SNE40_017611</name>
</gene>
<reference evidence="2 3" key="1">
    <citation type="submission" date="2024-01" db="EMBL/GenBank/DDBJ databases">
        <title>The genome of the rayed Mediterranean limpet Patella caerulea (Linnaeus, 1758).</title>
        <authorList>
            <person name="Anh-Thu Weber A."/>
            <person name="Halstead-Nussloch G."/>
        </authorList>
    </citation>
    <scope>NUCLEOTIDE SEQUENCE [LARGE SCALE GENOMIC DNA]</scope>
    <source>
        <strain evidence="2">AATW-2023a</strain>
        <tissue evidence="2">Whole specimen</tissue>
    </source>
</reference>
<feature type="signal peptide" evidence="1">
    <location>
        <begin position="1"/>
        <end position="22"/>
    </location>
</feature>
<dbReference type="AlphaFoldDB" id="A0AAN8JFB1"/>
<organism evidence="2 3">
    <name type="scientific">Patella caerulea</name>
    <name type="common">Rayed Mediterranean limpet</name>
    <dbReference type="NCBI Taxonomy" id="87958"/>
    <lineage>
        <taxon>Eukaryota</taxon>
        <taxon>Metazoa</taxon>
        <taxon>Spiralia</taxon>
        <taxon>Lophotrochozoa</taxon>
        <taxon>Mollusca</taxon>
        <taxon>Gastropoda</taxon>
        <taxon>Patellogastropoda</taxon>
        <taxon>Patelloidea</taxon>
        <taxon>Patellidae</taxon>
        <taxon>Patella</taxon>
    </lineage>
</organism>
<dbReference type="Proteomes" id="UP001347796">
    <property type="component" value="Unassembled WGS sequence"/>
</dbReference>
<keyword evidence="1" id="KW-0732">Signal</keyword>
<comment type="caution">
    <text evidence="2">The sequence shown here is derived from an EMBL/GenBank/DDBJ whole genome shotgun (WGS) entry which is preliminary data.</text>
</comment>
<keyword evidence="3" id="KW-1185">Reference proteome</keyword>
<proteinExistence type="predicted"/>
<feature type="chain" id="PRO_5042913356" description="EF-hand domain-containing protein" evidence="1">
    <location>
        <begin position="23"/>
        <end position="79"/>
    </location>
</feature>
<accession>A0AAN8JFB1</accession>
<evidence type="ECO:0008006" key="4">
    <source>
        <dbReference type="Google" id="ProtNLM"/>
    </source>
</evidence>
<name>A0AAN8JFB1_PATCE</name>
<evidence type="ECO:0000313" key="2">
    <source>
        <dbReference type="EMBL" id="KAK6174303.1"/>
    </source>
</evidence>
<dbReference type="PROSITE" id="PS51257">
    <property type="entry name" value="PROKAR_LIPOPROTEIN"/>
    <property type="match status" value="1"/>
</dbReference>
<protein>
    <recommendedName>
        <fullName evidence="4">EF-hand domain-containing protein</fullName>
    </recommendedName>
</protein>
<dbReference type="EMBL" id="JAZGQO010000011">
    <property type="protein sequence ID" value="KAK6174303.1"/>
    <property type="molecule type" value="Genomic_DNA"/>
</dbReference>
<sequence length="79" mass="9072">MICCRVAAITLLLLQLIIACLAFHVNYPNYLQNTVAKRSNMDLAFMQMYDLCDTDTNGIFTPDEYPCLDDALRIFFGRK</sequence>